<feature type="compositionally biased region" description="Basic and acidic residues" evidence="3">
    <location>
        <begin position="736"/>
        <end position="748"/>
    </location>
</feature>
<feature type="compositionally biased region" description="Polar residues" evidence="3">
    <location>
        <begin position="1218"/>
        <end position="1227"/>
    </location>
</feature>
<keyword evidence="6" id="KW-1185">Reference proteome</keyword>
<dbReference type="Proteomes" id="UP001489004">
    <property type="component" value="Unassembled WGS sequence"/>
</dbReference>
<dbReference type="InterPro" id="IPR042201">
    <property type="entry name" value="FH2_Formin_sf"/>
</dbReference>
<evidence type="ECO:0000259" key="4">
    <source>
        <dbReference type="PROSITE" id="PS51444"/>
    </source>
</evidence>
<feature type="region of interest" description="Disordered" evidence="3">
    <location>
        <begin position="924"/>
        <end position="965"/>
    </location>
</feature>
<evidence type="ECO:0000256" key="1">
    <source>
        <dbReference type="RuleBase" id="RU361260"/>
    </source>
</evidence>
<feature type="compositionally biased region" description="Basic and acidic residues" evidence="3">
    <location>
        <begin position="843"/>
        <end position="852"/>
    </location>
</feature>
<dbReference type="InterPro" id="IPR015425">
    <property type="entry name" value="FH2_Formin"/>
</dbReference>
<accession>A0AAW1PXQ8</accession>
<name>A0AAW1PXQ8_9CHLO</name>
<dbReference type="SMART" id="SM00498">
    <property type="entry name" value="FH2"/>
    <property type="match status" value="1"/>
</dbReference>
<keyword evidence="2" id="KW-0175">Coiled coil</keyword>
<feature type="domain" description="FH2" evidence="4">
    <location>
        <begin position="156"/>
        <end position="566"/>
    </location>
</feature>
<evidence type="ECO:0000256" key="3">
    <source>
        <dbReference type="SAM" id="MobiDB-lite"/>
    </source>
</evidence>
<organism evidence="5 6">
    <name type="scientific">[Myrmecia] bisecta</name>
    <dbReference type="NCBI Taxonomy" id="41462"/>
    <lineage>
        <taxon>Eukaryota</taxon>
        <taxon>Viridiplantae</taxon>
        <taxon>Chlorophyta</taxon>
        <taxon>core chlorophytes</taxon>
        <taxon>Trebouxiophyceae</taxon>
        <taxon>Trebouxiales</taxon>
        <taxon>Trebouxiaceae</taxon>
        <taxon>Myrmecia</taxon>
    </lineage>
</organism>
<dbReference type="InterPro" id="IPR051425">
    <property type="entry name" value="Formin_Homology"/>
</dbReference>
<feature type="coiled-coil region" evidence="2">
    <location>
        <begin position="439"/>
        <end position="473"/>
    </location>
</feature>
<proteinExistence type="inferred from homology"/>
<dbReference type="AlphaFoldDB" id="A0AAW1PXQ8"/>
<dbReference type="PANTHER" id="PTHR45725:SF1">
    <property type="entry name" value="DISHEVELLED ASSOCIATED ACTIVATOR OF MORPHOGENESIS, ISOFORM D"/>
    <property type="match status" value="1"/>
</dbReference>
<protein>
    <recommendedName>
        <fullName evidence="1">Formin-like protein</fullName>
    </recommendedName>
</protein>
<feature type="region of interest" description="Disordered" evidence="3">
    <location>
        <begin position="1153"/>
        <end position="1227"/>
    </location>
</feature>
<feature type="region of interest" description="Disordered" evidence="3">
    <location>
        <begin position="987"/>
        <end position="1015"/>
    </location>
</feature>
<evidence type="ECO:0000313" key="5">
    <source>
        <dbReference type="EMBL" id="KAK9814344.1"/>
    </source>
</evidence>
<feature type="region of interest" description="Disordered" evidence="3">
    <location>
        <begin position="843"/>
        <end position="912"/>
    </location>
</feature>
<sequence>MTRNWQAPPDWKQEELLFGDNSYARRFTKKISFTEQNEPQQRHPGGARHALPPIQPSSIPAGRDRRTRGSPPPKWDISVASRASVDGVKSALAVLGPPITGYNHIKSGWVPTRPDGPLDSIHSAAVTQGSVTGAVGIGPLIRSLVVSSGNGCESVLALENAPTAVRRKDSWTTRSFRKNMESSCTLELKRRLQSDVTVKVTFVDGPSTPNLVRFSHATAASKAFEPIGEVKDTVWNQLAPVKLDVDFKSLEDAFAAKDVPKIKQAILCASGNAPEGTRLLTDEEIVGLLQCLPTPDEAKMLQKHSVEAASLGSVEQFMLEVMGIPLLDMRLNAARFETQFGPRLTVVQDGVDTLMAACDEVRTNKLLPTVLKIALAVGNFLNAGNRNGAAAGFQIETLLKLKEVRSTSTRSKTLLHFMARELCKHHPAFSLKSGLQACTAAAKLNLDTLKAEMADMRQNVRRIEQAIATLNSADDQAFKHAMEAFHTAAGRQLQDVEGKQAAALAAFKSLAAFLNGSPDSPLSSSPQQFFQLLNTFAQDLDAAQAENMANDSKAEKKAQRAQHDKTPTTRRMRSSMTTEGPLRKRDKVLVHIRAFARLKPEDRPALLTEKGARDRVRKLGLKQRDTTPANLPAAPEPISFASPTSSFATGLTLPDPDAYAFTPGVFGATTAKKRPFGAPSSVMHPLFDPTPAPDAHDLKPKQLDASFAAPAFSFGPSSGVHSSTLASAPAASAAEKAPRPSTPREHTPADNFGPLRASVEGIVSPNTAAQLRQSLELPVSRAHPEGSSARYDRSVMAKPARPAEALPAARPDAANDPLSPDMEQRSSLDEAFAAAGGISLRNSREEVRRAEPSRGGPAAGDTCTFRCPANRGTIDSPPGTPDFTPRLPAEPDVAAASISSPAQRAPNADDADARMRSRLPLASHPIAMEASDPGSDQGRVSASDSDGSDHGGATPLAIGQGANDHRMRRSLETRVESVDAEWFHASQSQGAPTANTQPSGGAQPPPAPLSHLPGFSGTLLIRQQTQHNQRGTAPNAASASQDAAADLIQFTPAPGQLVAMQKSQQAGNVAPKLATPTLQAGASDGLMMFTPMPGAQTAKQGRYAADQADPQERAATLRASLESLQCNTGSYQRTSPSRPVAVPEGPMGLAVRKSMQGLPDTPGSQTGDTPGGLQKQRRAKKFSGLARKIFGKGPKSGKADEPATPGTKAAQKGYSGWGASSSVRGFR</sequence>
<dbReference type="Pfam" id="PF02181">
    <property type="entry name" value="FH2"/>
    <property type="match status" value="1"/>
</dbReference>
<comment type="caution">
    <text evidence="5">The sequence shown here is derived from an EMBL/GenBank/DDBJ whole genome shotgun (WGS) entry which is preliminary data.</text>
</comment>
<dbReference type="Gene3D" id="1.20.58.2220">
    <property type="entry name" value="Formin, FH2 domain"/>
    <property type="match status" value="1"/>
</dbReference>
<feature type="compositionally biased region" description="Polar residues" evidence="3">
    <location>
        <begin position="987"/>
        <end position="996"/>
    </location>
</feature>
<dbReference type="EMBL" id="JALJOR010000007">
    <property type="protein sequence ID" value="KAK9814344.1"/>
    <property type="molecule type" value="Genomic_DNA"/>
</dbReference>
<feature type="region of interest" description="Disordered" evidence="3">
    <location>
        <begin position="548"/>
        <end position="581"/>
    </location>
</feature>
<feature type="region of interest" description="Disordered" evidence="3">
    <location>
        <begin position="718"/>
        <end position="756"/>
    </location>
</feature>
<feature type="compositionally biased region" description="Low complexity" evidence="3">
    <location>
        <begin position="718"/>
        <end position="735"/>
    </location>
</feature>
<gene>
    <name evidence="5" type="ORF">WJX72_004222</name>
</gene>
<evidence type="ECO:0000313" key="6">
    <source>
        <dbReference type="Proteomes" id="UP001489004"/>
    </source>
</evidence>
<feature type="compositionally biased region" description="Low complexity" evidence="3">
    <location>
        <begin position="797"/>
        <end position="818"/>
    </location>
</feature>
<reference evidence="5 6" key="1">
    <citation type="journal article" date="2024" name="Nat. Commun.">
        <title>Phylogenomics reveals the evolutionary origins of lichenization in chlorophyte algae.</title>
        <authorList>
            <person name="Puginier C."/>
            <person name="Libourel C."/>
            <person name="Otte J."/>
            <person name="Skaloud P."/>
            <person name="Haon M."/>
            <person name="Grisel S."/>
            <person name="Petersen M."/>
            <person name="Berrin J.G."/>
            <person name="Delaux P.M."/>
            <person name="Dal Grande F."/>
            <person name="Keller J."/>
        </authorList>
    </citation>
    <scope>NUCLEOTIDE SEQUENCE [LARGE SCALE GENOMIC DNA]</scope>
    <source>
        <strain evidence="5 6">SAG 2043</strain>
    </source>
</reference>
<feature type="region of interest" description="Disordered" evidence="3">
    <location>
        <begin position="32"/>
        <end position="75"/>
    </location>
</feature>
<dbReference type="PROSITE" id="PS51444">
    <property type="entry name" value="FH2"/>
    <property type="match status" value="1"/>
</dbReference>
<feature type="compositionally biased region" description="Basic and acidic residues" evidence="3">
    <location>
        <begin position="552"/>
        <end position="567"/>
    </location>
</feature>
<comment type="similarity">
    <text evidence="1">Belongs to the formin-like family.</text>
</comment>
<dbReference type="PANTHER" id="PTHR45725">
    <property type="entry name" value="FORMIN HOMOLOGY 2 FAMILY MEMBER"/>
    <property type="match status" value="1"/>
</dbReference>
<evidence type="ECO:0000256" key="2">
    <source>
        <dbReference type="SAM" id="Coils"/>
    </source>
</evidence>
<feature type="region of interest" description="Disordered" evidence="3">
    <location>
        <begin position="775"/>
        <end position="823"/>
    </location>
</feature>
<dbReference type="SUPFAM" id="SSF101447">
    <property type="entry name" value="Formin homology 2 domain (FH2 domain)"/>
    <property type="match status" value="1"/>
</dbReference>